<dbReference type="EMBL" id="DSRU01000324">
    <property type="protein sequence ID" value="HFN00490.1"/>
    <property type="molecule type" value="Genomic_DNA"/>
</dbReference>
<proteinExistence type="predicted"/>
<evidence type="ECO:0000313" key="2">
    <source>
        <dbReference type="EMBL" id="HFN00490.1"/>
    </source>
</evidence>
<name>A0A7C3KGE3_9CYAN</name>
<accession>A0A7C3KGE3</accession>
<sequence>MIKPASTLQIEPRWPVALTVMFVLGVLRVLPDRIRVLPIWFQSLFGIALLAAMLAVGVMKAKQRWLRVERLVLLIFCIVNGVLMLWYLVHLIREMLYHSTDLDGLQLLTSSIGVWVTNVLIFSLLYWRFDRGGPENRVHHTTTRPDLLFPQTGLSEAEWADWEPTFVDYLFLSFTAATAFSPTDTLPLTTRAKLAMMLEGAISLMTLVVVGARAINILGS</sequence>
<keyword evidence="1" id="KW-0472">Membrane</keyword>
<feature type="transmembrane region" description="Helical" evidence="1">
    <location>
        <begin position="194"/>
        <end position="215"/>
    </location>
</feature>
<keyword evidence="1" id="KW-1133">Transmembrane helix</keyword>
<feature type="transmembrane region" description="Helical" evidence="1">
    <location>
        <begin position="71"/>
        <end position="92"/>
    </location>
</feature>
<organism evidence="2">
    <name type="scientific">Oscillatoriales cyanobacterium SpSt-418</name>
    <dbReference type="NCBI Taxonomy" id="2282169"/>
    <lineage>
        <taxon>Bacteria</taxon>
        <taxon>Bacillati</taxon>
        <taxon>Cyanobacteriota</taxon>
        <taxon>Cyanophyceae</taxon>
        <taxon>Oscillatoriophycideae</taxon>
        <taxon>Oscillatoriales</taxon>
    </lineage>
</organism>
<evidence type="ECO:0000256" key="1">
    <source>
        <dbReference type="SAM" id="Phobius"/>
    </source>
</evidence>
<feature type="transmembrane region" description="Helical" evidence="1">
    <location>
        <begin position="104"/>
        <end position="127"/>
    </location>
</feature>
<dbReference type="AlphaFoldDB" id="A0A7C3KGE3"/>
<comment type="caution">
    <text evidence="2">The sequence shown here is derived from an EMBL/GenBank/DDBJ whole genome shotgun (WGS) entry which is preliminary data.</text>
</comment>
<evidence type="ECO:0008006" key="3">
    <source>
        <dbReference type="Google" id="ProtNLM"/>
    </source>
</evidence>
<protein>
    <recommendedName>
        <fullName evidence="3">DUF1345 domain-containing protein</fullName>
    </recommendedName>
</protein>
<feature type="transmembrane region" description="Helical" evidence="1">
    <location>
        <begin position="37"/>
        <end position="59"/>
    </location>
</feature>
<feature type="transmembrane region" description="Helical" evidence="1">
    <location>
        <begin position="12"/>
        <end position="31"/>
    </location>
</feature>
<reference evidence="2" key="1">
    <citation type="journal article" date="2020" name="mSystems">
        <title>Genome- and Community-Level Interaction Insights into Carbon Utilization and Element Cycling Functions of Hydrothermarchaeota in Hydrothermal Sediment.</title>
        <authorList>
            <person name="Zhou Z."/>
            <person name="Liu Y."/>
            <person name="Xu W."/>
            <person name="Pan J."/>
            <person name="Luo Z.H."/>
            <person name="Li M."/>
        </authorList>
    </citation>
    <scope>NUCLEOTIDE SEQUENCE [LARGE SCALE GENOMIC DNA]</scope>
    <source>
        <strain evidence="2">SpSt-418</strain>
    </source>
</reference>
<keyword evidence="1" id="KW-0812">Transmembrane</keyword>
<gene>
    <name evidence="2" type="ORF">ENR64_22625</name>
</gene>